<protein>
    <submittedName>
        <fullName evidence="9">MFS transporter</fullName>
    </submittedName>
</protein>
<dbReference type="Pfam" id="PF00083">
    <property type="entry name" value="Sugar_tr"/>
    <property type="match status" value="1"/>
</dbReference>
<evidence type="ECO:0000259" key="8">
    <source>
        <dbReference type="PROSITE" id="PS50850"/>
    </source>
</evidence>
<dbReference type="Gene3D" id="1.20.1250.20">
    <property type="entry name" value="MFS general substrate transporter like domains"/>
    <property type="match status" value="1"/>
</dbReference>
<dbReference type="EMBL" id="JAYGGQ010000011">
    <property type="protein sequence ID" value="MEA5455916.1"/>
    <property type="molecule type" value="Genomic_DNA"/>
</dbReference>
<keyword evidence="6 7" id="KW-0472">Membrane</keyword>
<dbReference type="InterPro" id="IPR011701">
    <property type="entry name" value="MFS"/>
</dbReference>
<dbReference type="RefSeq" id="WP_323279806.1">
    <property type="nucleotide sequence ID" value="NZ_JAYGGQ010000011.1"/>
</dbReference>
<accession>A0ABU5T9Y0</accession>
<feature type="transmembrane region" description="Helical" evidence="7">
    <location>
        <begin position="276"/>
        <end position="298"/>
    </location>
</feature>
<dbReference type="Proteomes" id="UP001304769">
    <property type="component" value="Unassembled WGS sequence"/>
</dbReference>
<keyword evidence="3" id="KW-1003">Cell membrane</keyword>
<dbReference type="PROSITE" id="PS50850">
    <property type="entry name" value="MFS"/>
    <property type="match status" value="1"/>
</dbReference>
<gene>
    <name evidence="9" type="ORF">SPF06_14370</name>
</gene>
<evidence type="ECO:0000256" key="2">
    <source>
        <dbReference type="ARBA" id="ARBA00022448"/>
    </source>
</evidence>
<evidence type="ECO:0000256" key="5">
    <source>
        <dbReference type="ARBA" id="ARBA00022989"/>
    </source>
</evidence>
<dbReference type="InterPro" id="IPR036259">
    <property type="entry name" value="MFS_trans_sf"/>
</dbReference>
<feature type="transmembrane region" description="Helical" evidence="7">
    <location>
        <begin position="56"/>
        <end position="77"/>
    </location>
</feature>
<comment type="caution">
    <text evidence="9">The sequence shown here is derived from an EMBL/GenBank/DDBJ whole genome shotgun (WGS) entry which is preliminary data.</text>
</comment>
<comment type="subcellular location">
    <subcellularLocation>
        <location evidence="1">Cell membrane</location>
        <topology evidence="1">Multi-pass membrane protein</topology>
    </subcellularLocation>
</comment>
<feature type="transmembrane region" description="Helical" evidence="7">
    <location>
        <begin position="307"/>
        <end position="325"/>
    </location>
</feature>
<feature type="transmembrane region" description="Helical" evidence="7">
    <location>
        <begin position="369"/>
        <end position="392"/>
    </location>
</feature>
<organism evidence="9 10">
    <name type="scientific">Sinomonas terricola</name>
    <dbReference type="NCBI Taxonomy" id="3110330"/>
    <lineage>
        <taxon>Bacteria</taxon>
        <taxon>Bacillati</taxon>
        <taxon>Actinomycetota</taxon>
        <taxon>Actinomycetes</taxon>
        <taxon>Micrococcales</taxon>
        <taxon>Micrococcaceae</taxon>
        <taxon>Sinomonas</taxon>
    </lineage>
</organism>
<dbReference type="InterPro" id="IPR020846">
    <property type="entry name" value="MFS_dom"/>
</dbReference>
<dbReference type="PANTHER" id="PTHR43045:SF1">
    <property type="entry name" value="SHIKIMATE TRANSPORTER"/>
    <property type="match status" value="1"/>
</dbReference>
<feature type="transmembrane region" description="Helical" evidence="7">
    <location>
        <begin position="188"/>
        <end position="207"/>
    </location>
</feature>
<feature type="domain" description="Major facilitator superfamily (MFS) profile" evidence="8">
    <location>
        <begin position="16"/>
        <end position="428"/>
    </location>
</feature>
<feature type="transmembrane region" description="Helical" evidence="7">
    <location>
        <begin position="331"/>
        <end position="348"/>
    </location>
</feature>
<proteinExistence type="predicted"/>
<dbReference type="PANTHER" id="PTHR43045">
    <property type="entry name" value="SHIKIMATE TRANSPORTER"/>
    <property type="match status" value="1"/>
</dbReference>
<evidence type="ECO:0000256" key="7">
    <source>
        <dbReference type="SAM" id="Phobius"/>
    </source>
</evidence>
<dbReference type="CDD" id="cd17369">
    <property type="entry name" value="MFS_ShiA_like"/>
    <property type="match status" value="1"/>
</dbReference>
<dbReference type="SUPFAM" id="SSF103473">
    <property type="entry name" value="MFS general substrate transporter"/>
    <property type="match status" value="1"/>
</dbReference>
<evidence type="ECO:0000256" key="6">
    <source>
        <dbReference type="ARBA" id="ARBA00023136"/>
    </source>
</evidence>
<keyword evidence="5 7" id="KW-1133">Transmembrane helix</keyword>
<feature type="transmembrane region" description="Helical" evidence="7">
    <location>
        <begin position="241"/>
        <end position="264"/>
    </location>
</feature>
<evidence type="ECO:0000256" key="1">
    <source>
        <dbReference type="ARBA" id="ARBA00004651"/>
    </source>
</evidence>
<name>A0ABU5T9Y0_9MICC</name>
<dbReference type="InterPro" id="IPR005828">
    <property type="entry name" value="MFS_sugar_transport-like"/>
</dbReference>
<keyword evidence="10" id="KW-1185">Reference proteome</keyword>
<feature type="transmembrane region" description="Helical" evidence="7">
    <location>
        <begin position="89"/>
        <end position="110"/>
    </location>
</feature>
<sequence length="448" mass="47301">MSTAIPAAPQKTPVRAALASWVGSALEYYDFFIYGTAAALVFNKIFFPNAAPGVDILLSMATFGVGYVARPIGAFFMGHWGDKFGRKNVLIGTVLLMGISTFLVGCLPTYGQIGVWAPILLVTLRLLQGFSASGEQSGGTSMSLEHSPENRRGYFTSFTLSGTQFGQVIAAAAFIPVSALPGDQLLTWGWRVPFWLSALVVFAGLIIRARLSETPVFKEEAASHEVAQAPLKVLFRHHWRAVIRVALCALVSTVSTIYGVYALAFATTTVHLDKGVMLWVGVTTNLLSLLTIPAWALLADRIGRKPVFILGTLGSGAAMFLYMPAIASGNWAAIFGVAILMSGVLYMAQNGIFPAFYSEMFPTKVRLSGMAIGTQVGFALAGFAPTITAAIAGPGVNGWVPVAWYTLISSVIAAAAALTAKETAHKTLAQIDAEAEASAAGHAKAAVA</sequence>
<dbReference type="Pfam" id="PF07690">
    <property type="entry name" value="MFS_1"/>
    <property type="match status" value="1"/>
</dbReference>
<evidence type="ECO:0000256" key="3">
    <source>
        <dbReference type="ARBA" id="ARBA00022475"/>
    </source>
</evidence>
<evidence type="ECO:0000313" key="10">
    <source>
        <dbReference type="Proteomes" id="UP001304769"/>
    </source>
</evidence>
<keyword evidence="2" id="KW-0813">Transport</keyword>
<evidence type="ECO:0000313" key="9">
    <source>
        <dbReference type="EMBL" id="MEA5455916.1"/>
    </source>
</evidence>
<evidence type="ECO:0000256" key="4">
    <source>
        <dbReference type="ARBA" id="ARBA00022692"/>
    </source>
</evidence>
<feature type="transmembrane region" description="Helical" evidence="7">
    <location>
        <begin position="398"/>
        <end position="418"/>
    </location>
</feature>
<keyword evidence="4 7" id="KW-0812">Transmembrane</keyword>
<reference evidence="9 10" key="1">
    <citation type="submission" date="2023-12" db="EMBL/GenBank/DDBJ databases">
        <title>Sinomonas terricola sp. nov, isolated from litchi orchard soil in Guangdong, PR China.</title>
        <authorList>
            <person name="Jiaxin W."/>
            <person name="Yang Z."/>
            <person name="Honghui Z."/>
        </authorList>
    </citation>
    <scope>NUCLEOTIDE SEQUENCE [LARGE SCALE GENOMIC DNA]</scope>
    <source>
        <strain evidence="9 10">JGH33</strain>
    </source>
</reference>